<dbReference type="Gene3D" id="1.10.10.10">
    <property type="entry name" value="Winged helix-like DNA-binding domain superfamily/Winged helix DNA-binding domain"/>
    <property type="match status" value="1"/>
</dbReference>
<sequence>MDHMAVQTRDGTDQRFWNTSVSGDLAFLLARANSLSLAGANAALAQEGLKVRSYSVLALAASDERPTQRELSEFLRLDPSQIVALVDGLQRRGWVSREPDPQDRRVNVVVATDAGRAACERAHARVTEHQRGHFDMLTDDERALLTSLMRRLAGVAE</sequence>
<dbReference type="InterPro" id="IPR039422">
    <property type="entry name" value="MarR/SlyA-like"/>
</dbReference>
<dbReference type="InterPro" id="IPR000835">
    <property type="entry name" value="HTH_MarR-typ"/>
</dbReference>
<reference evidence="3" key="1">
    <citation type="journal article" date="2019" name="Int. J. Syst. Evol. Microbiol.">
        <title>The Global Catalogue of Microorganisms (GCM) 10K type strain sequencing project: providing services to taxonomists for standard genome sequencing and annotation.</title>
        <authorList>
            <consortium name="The Broad Institute Genomics Platform"/>
            <consortium name="The Broad Institute Genome Sequencing Center for Infectious Disease"/>
            <person name="Wu L."/>
            <person name="Ma J."/>
        </authorList>
    </citation>
    <scope>NUCLEOTIDE SEQUENCE [LARGE SCALE GENOMIC DNA]</scope>
    <source>
        <strain evidence="3">JCM 16950</strain>
    </source>
</reference>
<comment type="caution">
    <text evidence="2">The sequence shown here is derived from an EMBL/GenBank/DDBJ whole genome shotgun (WGS) entry which is preliminary data.</text>
</comment>
<dbReference type="Proteomes" id="UP001500540">
    <property type="component" value="Unassembled WGS sequence"/>
</dbReference>
<evidence type="ECO:0000313" key="2">
    <source>
        <dbReference type="EMBL" id="GAA3756411.1"/>
    </source>
</evidence>
<organism evidence="2 3">
    <name type="scientific">Microbacterium kribbense</name>
    <dbReference type="NCBI Taxonomy" id="433645"/>
    <lineage>
        <taxon>Bacteria</taxon>
        <taxon>Bacillati</taxon>
        <taxon>Actinomycetota</taxon>
        <taxon>Actinomycetes</taxon>
        <taxon>Micrococcales</taxon>
        <taxon>Microbacteriaceae</taxon>
        <taxon>Microbacterium</taxon>
    </lineage>
</organism>
<dbReference type="Pfam" id="PF12802">
    <property type="entry name" value="MarR_2"/>
    <property type="match status" value="1"/>
</dbReference>
<dbReference type="SUPFAM" id="SSF46785">
    <property type="entry name" value="Winged helix' DNA-binding domain"/>
    <property type="match status" value="1"/>
</dbReference>
<keyword evidence="3" id="KW-1185">Reference proteome</keyword>
<feature type="domain" description="HTH marR-type" evidence="1">
    <location>
        <begin position="22"/>
        <end position="154"/>
    </location>
</feature>
<dbReference type="PRINTS" id="PR00598">
    <property type="entry name" value="HTHMARR"/>
</dbReference>
<accession>A0ABP7G787</accession>
<dbReference type="EMBL" id="BAABAF010000002">
    <property type="protein sequence ID" value="GAA3756411.1"/>
    <property type="molecule type" value="Genomic_DNA"/>
</dbReference>
<protein>
    <submittedName>
        <fullName evidence="2">MarR family transcriptional regulator</fullName>
    </submittedName>
</protein>
<evidence type="ECO:0000313" key="3">
    <source>
        <dbReference type="Proteomes" id="UP001500540"/>
    </source>
</evidence>
<dbReference type="PANTHER" id="PTHR33164">
    <property type="entry name" value="TRANSCRIPTIONAL REGULATOR, MARR FAMILY"/>
    <property type="match status" value="1"/>
</dbReference>
<dbReference type="InterPro" id="IPR036388">
    <property type="entry name" value="WH-like_DNA-bd_sf"/>
</dbReference>
<name>A0ABP7G787_9MICO</name>
<gene>
    <name evidence="2" type="ORF">GCM10022240_06520</name>
</gene>
<dbReference type="SMART" id="SM00347">
    <property type="entry name" value="HTH_MARR"/>
    <property type="match status" value="1"/>
</dbReference>
<proteinExistence type="predicted"/>
<dbReference type="PANTHER" id="PTHR33164:SF99">
    <property type="entry name" value="MARR FAMILY REGULATORY PROTEIN"/>
    <property type="match status" value="1"/>
</dbReference>
<dbReference type="PROSITE" id="PS50995">
    <property type="entry name" value="HTH_MARR_2"/>
    <property type="match status" value="1"/>
</dbReference>
<dbReference type="InterPro" id="IPR036390">
    <property type="entry name" value="WH_DNA-bd_sf"/>
</dbReference>
<evidence type="ECO:0000259" key="1">
    <source>
        <dbReference type="PROSITE" id="PS50995"/>
    </source>
</evidence>